<reference evidence="1 2" key="1">
    <citation type="submission" date="2016-10" db="EMBL/GenBank/DDBJ databases">
        <title>Silvanigrella aquatica sp. nov., isolated from a freshwater lake located in the Black Forest, Germany, description of Silvanigrellaceae fam. nov., Silvanigrellales ord. nov., reclassification of the order Bdellovibrionales in the class Oligoflexia, reclassification of the families Bacteriovoracaceae and Halobacteriovoraceae in the new order Bacteriovoracales ord. nov., and reclassification of the family Pseudobacteriovoracaceae in the order Oligoflexiales.</title>
        <authorList>
            <person name="Hahn M.W."/>
            <person name="Schmidt J."/>
            <person name="Koll U."/>
            <person name="Rohde M."/>
            <person name="Verbag S."/>
            <person name="Pitt A."/>
            <person name="Nakai R."/>
            <person name="Naganuma T."/>
            <person name="Lang E."/>
        </authorList>
    </citation>
    <scope>NUCLEOTIDE SEQUENCE [LARGE SCALE GENOMIC DNA]</scope>
    <source>
        <strain evidence="1 2">MWH-Nonnen-W8red</strain>
        <plasmid evidence="2">Plasmid pnonnen1</plasmid>
    </source>
</reference>
<gene>
    <name evidence="1" type="ORF">AXG55_14595</name>
</gene>
<name>A0A1L4D4X6_9BACT</name>
<keyword evidence="2" id="KW-1185">Reference proteome</keyword>
<keyword evidence="1" id="KW-0614">Plasmid</keyword>
<organism evidence="1 2">
    <name type="scientific">Silvanigrella aquatica</name>
    <dbReference type="NCBI Taxonomy" id="1915309"/>
    <lineage>
        <taxon>Bacteria</taxon>
        <taxon>Pseudomonadati</taxon>
        <taxon>Bdellovibrionota</taxon>
        <taxon>Oligoflexia</taxon>
        <taxon>Silvanigrellales</taxon>
        <taxon>Silvanigrellaceae</taxon>
        <taxon>Silvanigrella</taxon>
    </lineage>
</organism>
<dbReference type="KEGG" id="saqi:AXG55_14595"/>
<sequence>MTLLQNISSIKPDFVQSYLSRSGWTQVDFNVQENFKYQFLNTDLVVLVPRNTHSKDYSQSLFNVISTLSQVEERDINSVVKNIATPSVDTLKFRFIGAGADVGSLPLEYTLNAIESIRDTLVYSACSELTAKSMFNRALKDAKKIIEKSRFGQTEVGSFVISVDMPLDLQPIHIFHGSQISIKQESEQETENVDPIQRRLITRIIRSAQKARAIAINGDSLDLENDFKTSLNANLADALASLKQEGIDLSVEISAHWDKSLPSKDLPIKPVLIEERTFDTLRSIGNVLRGSISSRKVSVIGNICSLSRDDTSDDDEEIENTVVIKTNGDDLPKKISVTLNKTDYLKACDWHRDKKQVKIKGTLEKSGRTWLLTGYSDLIENS</sequence>
<dbReference type="Proteomes" id="UP000184731">
    <property type="component" value="Plasmid pnonnen1"/>
</dbReference>
<proteinExistence type="predicted"/>
<geneLocation type="plasmid" evidence="2">
    <name>pnonnen1</name>
</geneLocation>
<protein>
    <submittedName>
        <fullName evidence="1">Uncharacterized protein</fullName>
    </submittedName>
</protein>
<evidence type="ECO:0000313" key="2">
    <source>
        <dbReference type="Proteomes" id="UP000184731"/>
    </source>
</evidence>
<dbReference type="OrthoDB" id="7839994at2"/>
<accession>A0A1L4D4X6</accession>
<dbReference type="EMBL" id="CP017835">
    <property type="protein sequence ID" value="APJ05248.1"/>
    <property type="molecule type" value="Genomic_DNA"/>
</dbReference>
<dbReference type="RefSeq" id="WP_148698912.1">
    <property type="nucleotide sequence ID" value="NZ_CP017835.1"/>
</dbReference>
<dbReference type="AlphaFoldDB" id="A0A1L4D4X6"/>
<evidence type="ECO:0000313" key="1">
    <source>
        <dbReference type="EMBL" id="APJ05248.1"/>
    </source>
</evidence>